<dbReference type="EMBL" id="GIFC01010557">
    <property type="protein sequence ID" value="MXU92640.1"/>
    <property type="molecule type" value="Transcribed_RNA"/>
</dbReference>
<reference evidence="2" key="1">
    <citation type="submission" date="2019-12" db="EMBL/GenBank/DDBJ databases">
        <title>An insight into the sialome of adult female Ixodes ricinus ticks feeding for 6 days.</title>
        <authorList>
            <person name="Perner J."/>
            <person name="Ribeiro J.M.C."/>
        </authorList>
    </citation>
    <scope>NUCLEOTIDE SEQUENCE</scope>
    <source>
        <strain evidence="2">Semi-engorged</strain>
        <tissue evidence="2">Salivary glands</tissue>
    </source>
</reference>
<sequence>MLDGVLNRVLNRVLGGVLEGVLSWVLQGVLSWVLLGGPNGVALSGGVAGGIPFRLVAVLCGVPALSVWGLVRCLVWLPDAQLLSAYVAALRILVAWVVAAVVGWHRCCAVGRVLGVALVGGQGPLWGVSTRRPSR</sequence>
<accession>A0A6B0US83</accession>
<protein>
    <submittedName>
        <fullName evidence="2">Uncharacterized protein</fullName>
    </submittedName>
</protein>
<keyword evidence="1" id="KW-0472">Membrane</keyword>
<dbReference type="AlphaFoldDB" id="A0A6B0US83"/>
<feature type="transmembrane region" description="Helical" evidence="1">
    <location>
        <begin position="20"/>
        <end position="43"/>
    </location>
</feature>
<keyword evidence="1" id="KW-0812">Transmembrane</keyword>
<proteinExistence type="predicted"/>
<evidence type="ECO:0000256" key="1">
    <source>
        <dbReference type="SAM" id="Phobius"/>
    </source>
</evidence>
<organism evidence="2">
    <name type="scientific">Ixodes ricinus</name>
    <name type="common">Common tick</name>
    <name type="synonym">Acarus ricinus</name>
    <dbReference type="NCBI Taxonomy" id="34613"/>
    <lineage>
        <taxon>Eukaryota</taxon>
        <taxon>Metazoa</taxon>
        <taxon>Ecdysozoa</taxon>
        <taxon>Arthropoda</taxon>
        <taxon>Chelicerata</taxon>
        <taxon>Arachnida</taxon>
        <taxon>Acari</taxon>
        <taxon>Parasitiformes</taxon>
        <taxon>Ixodida</taxon>
        <taxon>Ixodoidea</taxon>
        <taxon>Ixodidae</taxon>
        <taxon>Ixodinae</taxon>
        <taxon>Ixodes</taxon>
    </lineage>
</organism>
<keyword evidence="1" id="KW-1133">Transmembrane helix</keyword>
<feature type="transmembrane region" description="Helical" evidence="1">
    <location>
        <begin position="55"/>
        <end position="77"/>
    </location>
</feature>
<evidence type="ECO:0000313" key="2">
    <source>
        <dbReference type="EMBL" id="MXU92640.1"/>
    </source>
</evidence>
<name>A0A6B0US83_IXORI</name>
<feature type="transmembrane region" description="Helical" evidence="1">
    <location>
        <begin position="83"/>
        <end position="104"/>
    </location>
</feature>